<dbReference type="AlphaFoldDB" id="A0A2I7N7U7"/>
<proteinExistence type="predicted"/>
<protein>
    <recommendedName>
        <fullName evidence="4">Ig-like domain-containing protein</fullName>
    </recommendedName>
</protein>
<keyword evidence="1" id="KW-0732">Signal</keyword>
<evidence type="ECO:0000256" key="1">
    <source>
        <dbReference type="SAM" id="SignalP"/>
    </source>
</evidence>
<dbReference type="RefSeq" id="WP_102951823.1">
    <property type="nucleotide sequence ID" value="NZ_CP024847.1"/>
</dbReference>
<gene>
    <name evidence="2" type="ORF">CUN60_09565</name>
</gene>
<evidence type="ECO:0000313" key="3">
    <source>
        <dbReference type="Proteomes" id="UP000236655"/>
    </source>
</evidence>
<dbReference type="KEGG" id="nba:CUN60_09565"/>
<evidence type="ECO:0008006" key="4">
    <source>
        <dbReference type="Google" id="ProtNLM"/>
    </source>
</evidence>
<reference evidence="3" key="1">
    <citation type="submission" date="2017-11" db="EMBL/GenBank/DDBJ databases">
        <authorList>
            <person name="Chan K.G."/>
            <person name="Lee L.S."/>
        </authorList>
    </citation>
    <scope>NUCLEOTIDE SEQUENCE [LARGE SCALE GENOMIC DNA]</scope>
    <source>
        <strain evidence="3">DSM 100970</strain>
    </source>
</reference>
<sequence length="449" mass="48708">MKSGLKKSKLITLLCISVFSLAVAACNGGSTSSAGTPTPDEDDTKRSGYLGWIFGGAHLPLWVYKGSTLVAYIDSSNQNAWLGEYKNATSDGTYEYLYQDSSSSTGYTGCNVQVKNGRFVTTNTGAQWCKGVVASFDSINGQTGNENTIQFANASSDLFPMMPPVTASLTAPTYASRTLTINNNTQTNLTLYFTASCSTNGSATTQPLNAESTYEWMVPSQGVISCNITVQALQPPAGAYSYNTLFEITAPGINELNVFTNVDVSMVNGFNMSYSLYPKLPTDTFSAQLGYFQRDTSPNKPTPQSIFLFNKENPASRFKPTGLQTICDSINTAMPPSVFSATTITTTSGGFEVWQNLESQTFVGCYSPLTITANFLSPANQNVKDEYNCAGAYNTYQTCTVAESSPYVQLIHSDPNTKNAYAYPYDDSYADFSIDRHTSLVWDIDDFAN</sequence>
<name>A0A2I7N7U7_9NEIS</name>
<dbReference type="PROSITE" id="PS51257">
    <property type="entry name" value="PROKAR_LIPOPROTEIN"/>
    <property type="match status" value="1"/>
</dbReference>
<dbReference type="InterPro" id="IPR037176">
    <property type="entry name" value="Osmotin/thaumatin-like_sf"/>
</dbReference>
<feature type="chain" id="PRO_5014349295" description="Ig-like domain-containing protein" evidence="1">
    <location>
        <begin position="25"/>
        <end position="449"/>
    </location>
</feature>
<evidence type="ECO:0000313" key="2">
    <source>
        <dbReference type="EMBL" id="AUR52534.1"/>
    </source>
</evidence>
<accession>A0A2I7N7U7</accession>
<feature type="signal peptide" evidence="1">
    <location>
        <begin position="1"/>
        <end position="24"/>
    </location>
</feature>
<organism evidence="2 3">
    <name type="scientific">Aquella oligotrophica</name>
    <dbReference type="NCBI Taxonomy" id="2067065"/>
    <lineage>
        <taxon>Bacteria</taxon>
        <taxon>Pseudomonadati</taxon>
        <taxon>Pseudomonadota</taxon>
        <taxon>Betaproteobacteria</taxon>
        <taxon>Neisseriales</taxon>
        <taxon>Neisseriaceae</taxon>
        <taxon>Aquella</taxon>
    </lineage>
</organism>
<dbReference type="Gene3D" id="2.60.110.10">
    <property type="entry name" value="Thaumatin"/>
    <property type="match status" value="1"/>
</dbReference>
<dbReference type="EMBL" id="CP024847">
    <property type="protein sequence ID" value="AUR52534.1"/>
    <property type="molecule type" value="Genomic_DNA"/>
</dbReference>
<keyword evidence="3" id="KW-1185">Reference proteome</keyword>
<dbReference type="Proteomes" id="UP000236655">
    <property type="component" value="Chromosome"/>
</dbReference>